<sequence>MRPRIRRTGVGAAGRWAGALSVVALLGVAGCSDEGTIAEQARAGDQKGYIAGDGTLQQVAVGDREVRIDLSGTTLQGQDWSSADHLGEVVVINVWGSWCGPCKAEAPDLQAAYEHFQEAGDPVQFIGVNDRDGLDAAKSFEKVQGIGYPSLADDGGQTLVALKGWANPRPTTMVLDRDGLVAARVAGQVDETTLVGMVEDVLAE</sequence>
<dbReference type="PROSITE" id="PS51257">
    <property type="entry name" value="PROKAR_LIPOPROTEIN"/>
    <property type="match status" value="1"/>
</dbReference>
<dbReference type="GO" id="GO:0017004">
    <property type="term" value="P:cytochrome complex assembly"/>
    <property type="evidence" value="ECO:0007669"/>
    <property type="project" value="UniProtKB-KW"/>
</dbReference>
<keyword evidence="8" id="KW-1185">Reference proteome</keyword>
<dbReference type="PANTHER" id="PTHR42852">
    <property type="entry name" value="THIOL:DISULFIDE INTERCHANGE PROTEIN DSBE"/>
    <property type="match status" value="1"/>
</dbReference>
<comment type="caution">
    <text evidence="7">The sequence shown here is derived from an EMBL/GenBank/DDBJ whole genome shotgun (WGS) entry which is preliminary data.</text>
</comment>
<protein>
    <submittedName>
        <fullName evidence="7">Thiol-disulfide isomerase/thioredoxin</fullName>
    </submittedName>
</protein>
<feature type="domain" description="Thioredoxin" evidence="6">
    <location>
        <begin position="59"/>
        <end position="203"/>
    </location>
</feature>
<dbReference type="PANTHER" id="PTHR42852:SF6">
    <property type="entry name" value="THIOL:DISULFIDE INTERCHANGE PROTEIN DSBE"/>
    <property type="match status" value="1"/>
</dbReference>
<dbReference type="CDD" id="cd02966">
    <property type="entry name" value="TlpA_like_family"/>
    <property type="match status" value="1"/>
</dbReference>
<keyword evidence="4" id="KW-1015">Disulfide bond</keyword>
<proteinExistence type="predicted"/>
<dbReference type="RefSeq" id="WP_141786097.1">
    <property type="nucleotide sequence ID" value="NZ_BAAAIK010000001.1"/>
</dbReference>
<dbReference type="InterPro" id="IPR000866">
    <property type="entry name" value="AhpC/TSA"/>
</dbReference>
<dbReference type="OrthoDB" id="9796554at2"/>
<evidence type="ECO:0000256" key="4">
    <source>
        <dbReference type="ARBA" id="ARBA00023157"/>
    </source>
</evidence>
<evidence type="ECO:0000259" key="6">
    <source>
        <dbReference type="PROSITE" id="PS51352"/>
    </source>
</evidence>
<dbReference type="InterPro" id="IPR050553">
    <property type="entry name" value="Thioredoxin_ResA/DsbE_sf"/>
</dbReference>
<keyword evidence="5" id="KW-0676">Redox-active center</keyword>
<reference evidence="7 8" key="1">
    <citation type="submission" date="2019-06" db="EMBL/GenBank/DDBJ databases">
        <title>Sequencing the genomes of 1000 actinobacteria strains.</title>
        <authorList>
            <person name="Klenk H.-P."/>
        </authorList>
    </citation>
    <scope>NUCLEOTIDE SEQUENCE [LARGE SCALE GENOMIC DNA]</scope>
    <source>
        <strain evidence="7 8">DSM 12335</strain>
    </source>
</reference>
<dbReference type="EMBL" id="VFOP01000001">
    <property type="protein sequence ID" value="TQL52189.1"/>
    <property type="molecule type" value="Genomic_DNA"/>
</dbReference>
<dbReference type="InterPro" id="IPR017937">
    <property type="entry name" value="Thioredoxin_CS"/>
</dbReference>
<dbReference type="GO" id="GO:0030313">
    <property type="term" value="C:cell envelope"/>
    <property type="evidence" value="ECO:0007669"/>
    <property type="project" value="UniProtKB-SubCell"/>
</dbReference>
<evidence type="ECO:0000256" key="1">
    <source>
        <dbReference type="ARBA" id="ARBA00004196"/>
    </source>
</evidence>
<dbReference type="Pfam" id="PF00578">
    <property type="entry name" value="AhpC-TSA"/>
    <property type="match status" value="1"/>
</dbReference>
<accession>A0A542YVS9</accession>
<gene>
    <name evidence="7" type="ORF">FB467_3368</name>
</gene>
<dbReference type="InterPro" id="IPR013766">
    <property type="entry name" value="Thioredoxin_domain"/>
</dbReference>
<dbReference type="Proteomes" id="UP000319516">
    <property type="component" value="Unassembled WGS sequence"/>
</dbReference>
<dbReference type="GO" id="GO:0016853">
    <property type="term" value="F:isomerase activity"/>
    <property type="evidence" value="ECO:0007669"/>
    <property type="project" value="UniProtKB-KW"/>
</dbReference>
<name>A0A542YVS9_9MICO</name>
<evidence type="ECO:0000256" key="2">
    <source>
        <dbReference type="ARBA" id="ARBA00022748"/>
    </source>
</evidence>
<keyword evidence="7" id="KW-0413">Isomerase</keyword>
<keyword evidence="2" id="KW-0201">Cytochrome c-type biogenesis</keyword>
<dbReference type="PROSITE" id="PS51352">
    <property type="entry name" value="THIOREDOXIN_2"/>
    <property type="match status" value="1"/>
</dbReference>
<evidence type="ECO:0000256" key="5">
    <source>
        <dbReference type="ARBA" id="ARBA00023284"/>
    </source>
</evidence>
<dbReference type="PROSITE" id="PS00194">
    <property type="entry name" value="THIOREDOXIN_1"/>
    <property type="match status" value="1"/>
</dbReference>
<keyword evidence="3" id="KW-0735">Signal-anchor</keyword>
<evidence type="ECO:0000313" key="7">
    <source>
        <dbReference type="EMBL" id="TQL52189.1"/>
    </source>
</evidence>
<organism evidence="7 8">
    <name type="scientific">Ornithinicoccus hortensis</name>
    <dbReference type="NCBI Taxonomy" id="82346"/>
    <lineage>
        <taxon>Bacteria</taxon>
        <taxon>Bacillati</taxon>
        <taxon>Actinomycetota</taxon>
        <taxon>Actinomycetes</taxon>
        <taxon>Micrococcales</taxon>
        <taxon>Intrasporangiaceae</taxon>
        <taxon>Ornithinicoccus</taxon>
    </lineage>
</organism>
<dbReference type="InterPro" id="IPR036249">
    <property type="entry name" value="Thioredoxin-like_sf"/>
</dbReference>
<dbReference type="AlphaFoldDB" id="A0A542YVS9"/>
<keyword evidence="3" id="KW-0812">Transmembrane</keyword>
<dbReference type="Gene3D" id="3.40.30.10">
    <property type="entry name" value="Glutaredoxin"/>
    <property type="match status" value="1"/>
</dbReference>
<dbReference type="GO" id="GO:0016209">
    <property type="term" value="F:antioxidant activity"/>
    <property type="evidence" value="ECO:0007669"/>
    <property type="project" value="InterPro"/>
</dbReference>
<comment type="subcellular location">
    <subcellularLocation>
        <location evidence="1">Cell envelope</location>
    </subcellularLocation>
</comment>
<dbReference type="SUPFAM" id="SSF52833">
    <property type="entry name" value="Thioredoxin-like"/>
    <property type="match status" value="1"/>
</dbReference>
<evidence type="ECO:0000256" key="3">
    <source>
        <dbReference type="ARBA" id="ARBA00022968"/>
    </source>
</evidence>
<evidence type="ECO:0000313" key="8">
    <source>
        <dbReference type="Proteomes" id="UP000319516"/>
    </source>
</evidence>
<dbReference type="GO" id="GO:0016491">
    <property type="term" value="F:oxidoreductase activity"/>
    <property type="evidence" value="ECO:0007669"/>
    <property type="project" value="InterPro"/>
</dbReference>